<dbReference type="Gene3D" id="3.20.20.150">
    <property type="entry name" value="Divalent-metal-dependent TIM barrel enzymes"/>
    <property type="match status" value="1"/>
</dbReference>
<keyword evidence="3" id="KW-1185">Reference proteome</keyword>
<evidence type="ECO:0000259" key="1">
    <source>
        <dbReference type="Pfam" id="PF01261"/>
    </source>
</evidence>
<evidence type="ECO:0000313" key="2">
    <source>
        <dbReference type="EMBL" id="NED94576.1"/>
    </source>
</evidence>
<dbReference type="SUPFAM" id="SSF51658">
    <property type="entry name" value="Xylose isomerase-like"/>
    <property type="match status" value="1"/>
</dbReference>
<dbReference type="RefSeq" id="WP_163817067.1">
    <property type="nucleotide sequence ID" value="NZ_JAAGOB010000002.1"/>
</dbReference>
<keyword evidence="2" id="KW-0413">Isomerase</keyword>
<organism evidence="2 3">
    <name type="scientific">Phytoactinopolyspora alkaliphila</name>
    <dbReference type="NCBI Taxonomy" id="1783498"/>
    <lineage>
        <taxon>Bacteria</taxon>
        <taxon>Bacillati</taxon>
        <taxon>Actinomycetota</taxon>
        <taxon>Actinomycetes</taxon>
        <taxon>Jiangellales</taxon>
        <taxon>Jiangellaceae</taxon>
        <taxon>Phytoactinopolyspora</taxon>
    </lineage>
</organism>
<comment type="caution">
    <text evidence="2">The sequence shown here is derived from an EMBL/GenBank/DDBJ whole genome shotgun (WGS) entry which is preliminary data.</text>
</comment>
<dbReference type="Pfam" id="PF01261">
    <property type="entry name" value="AP_endonuc_2"/>
    <property type="match status" value="1"/>
</dbReference>
<accession>A0A6N9YHU3</accession>
<dbReference type="InterPro" id="IPR050312">
    <property type="entry name" value="IolE/XylAMocC-like"/>
</dbReference>
<feature type="domain" description="Xylose isomerase-like TIM barrel" evidence="1">
    <location>
        <begin position="25"/>
        <end position="258"/>
    </location>
</feature>
<dbReference type="EMBL" id="JAAGOB010000002">
    <property type="protein sequence ID" value="NED94576.1"/>
    <property type="molecule type" value="Genomic_DNA"/>
</dbReference>
<gene>
    <name evidence="2" type="ORF">G1H11_04545</name>
</gene>
<protein>
    <submittedName>
        <fullName evidence="2">Sugar phosphate isomerase/epimerase</fullName>
    </submittedName>
</protein>
<dbReference type="InterPro" id="IPR013022">
    <property type="entry name" value="Xyl_isomerase-like_TIM-brl"/>
</dbReference>
<dbReference type="GO" id="GO:0016853">
    <property type="term" value="F:isomerase activity"/>
    <property type="evidence" value="ECO:0007669"/>
    <property type="project" value="UniProtKB-KW"/>
</dbReference>
<dbReference type="PANTHER" id="PTHR12110">
    <property type="entry name" value="HYDROXYPYRUVATE ISOMERASE"/>
    <property type="match status" value="1"/>
</dbReference>
<name>A0A6N9YHU3_9ACTN</name>
<sequence>MLRVPDSPVGLSTASVYPQGTASAFEMAASLGYDGVELMVWTDPVSQDIDEVERLSERYSMPVLSVHAPCLLITQRVWSPDPWVRLTRSIEAAQRLGASTVVVHPPFRWQREYAKGFGRRIAALEEETGIVIAVENMYPWRAAGREVAAYAPHWDPALGPYSHITLDLSHAAVAGADSLAMAEAIGDRLSHVHMTDGTPSSRDEHLIPGRGNQPCAALLERLARQEWSGAVILEVTTRRARSVAEREADLDEALAFTRLNLATSVETAFAVGADGTTEKVVRPGAR</sequence>
<dbReference type="Proteomes" id="UP000469185">
    <property type="component" value="Unassembled WGS sequence"/>
</dbReference>
<dbReference type="AlphaFoldDB" id="A0A6N9YHU3"/>
<reference evidence="2 3" key="1">
    <citation type="submission" date="2020-02" db="EMBL/GenBank/DDBJ databases">
        <authorList>
            <person name="Li X.-J."/>
            <person name="Feng X.-M."/>
        </authorList>
    </citation>
    <scope>NUCLEOTIDE SEQUENCE [LARGE SCALE GENOMIC DNA]</scope>
    <source>
        <strain evidence="2 3">CGMCC 4.7225</strain>
    </source>
</reference>
<dbReference type="PANTHER" id="PTHR12110:SF47">
    <property type="match status" value="1"/>
</dbReference>
<dbReference type="InterPro" id="IPR036237">
    <property type="entry name" value="Xyl_isomerase-like_sf"/>
</dbReference>
<proteinExistence type="predicted"/>
<evidence type="ECO:0000313" key="3">
    <source>
        <dbReference type="Proteomes" id="UP000469185"/>
    </source>
</evidence>